<organism evidence="2 3">
    <name type="scientific">Rhodopseudomonas palustris</name>
    <dbReference type="NCBI Taxonomy" id="1076"/>
    <lineage>
        <taxon>Bacteria</taxon>
        <taxon>Pseudomonadati</taxon>
        <taxon>Pseudomonadota</taxon>
        <taxon>Alphaproteobacteria</taxon>
        <taxon>Hyphomicrobiales</taxon>
        <taxon>Nitrobacteraceae</taxon>
        <taxon>Rhodopseudomonas</taxon>
    </lineage>
</organism>
<proteinExistence type="predicted"/>
<evidence type="ECO:0000256" key="1">
    <source>
        <dbReference type="SAM" id="MobiDB-lite"/>
    </source>
</evidence>
<gene>
    <name evidence="2" type="ORF">D4Q52_18695</name>
</gene>
<comment type="caution">
    <text evidence="2">The sequence shown here is derived from an EMBL/GenBank/DDBJ whole genome shotgun (WGS) entry which is preliminary data.</text>
</comment>
<dbReference type="OrthoDB" id="10698at1073"/>
<feature type="compositionally biased region" description="Low complexity" evidence="1">
    <location>
        <begin position="46"/>
        <end position="64"/>
    </location>
</feature>
<evidence type="ECO:0000313" key="2">
    <source>
        <dbReference type="EMBL" id="RJF69958.1"/>
    </source>
</evidence>
<name>A0A418V225_RHOPL</name>
<protein>
    <submittedName>
        <fullName evidence="2">Uncharacterized protein</fullName>
    </submittedName>
</protein>
<evidence type="ECO:0000313" key="3">
    <source>
        <dbReference type="Proteomes" id="UP000285523"/>
    </source>
</evidence>
<dbReference type="AlphaFoldDB" id="A0A418V225"/>
<feature type="region of interest" description="Disordered" evidence="1">
    <location>
        <begin position="46"/>
        <end position="72"/>
    </location>
</feature>
<sequence>MAGLVPAIHAFSCVGRKAWMPGTSPGMTGRGLCFVASAACRRALSSPAPRIRSAPRSPRRASPAGSNGRLRG</sequence>
<accession>A0A418V225</accession>
<dbReference type="Proteomes" id="UP000285523">
    <property type="component" value="Unassembled WGS sequence"/>
</dbReference>
<reference evidence="2 3" key="1">
    <citation type="submission" date="2018-09" db="EMBL/GenBank/DDBJ databases">
        <title>Draft genome sequence of Rhodopseudomonas palustris 2.1.18.</title>
        <authorList>
            <person name="Robertson S.L."/>
            <person name="Meyer T.E."/>
            <person name="Kyndt J.A."/>
        </authorList>
    </citation>
    <scope>NUCLEOTIDE SEQUENCE [LARGE SCALE GENOMIC DNA]</scope>
    <source>
        <strain evidence="2 3">2.1.18</strain>
    </source>
</reference>
<dbReference type="EMBL" id="QYYD01000020">
    <property type="protein sequence ID" value="RJF69958.1"/>
    <property type="molecule type" value="Genomic_DNA"/>
</dbReference>